<dbReference type="SMART" id="SM00369">
    <property type="entry name" value="LRR_TYP"/>
    <property type="match status" value="9"/>
</dbReference>
<accession>A0A191YMK5</accession>
<dbReference type="PANTHER" id="PTHR48051">
    <property type="match status" value="1"/>
</dbReference>
<dbReference type="InterPro" id="IPR050216">
    <property type="entry name" value="LRR_domain-containing"/>
</dbReference>
<evidence type="ECO:0000256" key="2">
    <source>
        <dbReference type="ARBA" id="ARBA00012483"/>
    </source>
</evidence>
<evidence type="ECO:0000313" key="10">
    <source>
        <dbReference type="Proteomes" id="UP000078354"/>
    </source>
</evidence>
<keyword evidence="5" id="KW-0843">Virulence</keyword>
<dbReference type="InterPro" id="IPR001611">
    <property type="entry name" value="Leu-rich_rpt"/>
</dbReference>
<dbReference type="KEGG" id="psil:PMA3_02150"/>
<proteinExistence type="inferred from homology"/>
<evidence type="ECO:0000256" key="1">
    <source>
        <dbReference type="ARBA" id="ARBA00000900"/>
    </source>
</evidence>
<keyword evidence="6" id="KW-1035">Host cytoplasm</keyword>
<sequence>MQGLISLVLNDHVEFALARRKTEYKTLKDQLKSWITQSSTSSTPEPTKRWVEHVAKEIKRCWRQKTGTTLKLPPGNETLPALNADFSHVRTLDLDNITWSDTADTFLTGFSRLERLTVTRSTLTKLPAAVAEMSNLSTLNLSSNRIRLDEQTGATLSALSKLEHIDLSGNPLGTTPDFSGMSELKTLNLSSTHLDQWPTGLQHQATLEVVDLRNNQLREIPQANLNPTADQFETIARINSVTQLEGNSFPPGYWRSLETYWQRVAAEHPEPSTLATTGAFRIDADIPEVAMVRRMYPDKDAQAAREYLIGLGDGAETKIARRIQAFDLLETQLERYVADSQPDSSGTAGGIARIIKGCWLEDSGAVLRLPDVKGPLPVLTVDFSHVKILSMDSIHSSDATDIFLSNFPRLESLSIDNSQIEKLPPSIGEMKNLNYLSLTSNNLTLDAQSASTLSALSQLAVVDLSKNPLQIAPDFSAMSQLNSVNLHDTQISQWPTGLLDKTALTGVDLSNNRLREVPQANLNPAPEQLQAVARINAVTRLEQNAFPSQYWRKFDSYWRRLNEAHPELMSPAYAKAFDSDNSWAQRYRALYPGKSIKECREYIWSHEKGTFSPKLNGLEQEFSLLKSQLDDWVYSGEGNRLGYIRNHQIGRNIPTRDHRNTARDKIISCWRRETAQKLANDGTPIGLELDLSGLTLPTLPDLSVDFSHVGSLKLSNMNLTASPEGFLTRFRHLRWLDMSNNRLTDLPPAVGEMHGMTRLFLQKNQLQLTAETAQILSGRTTLRALFLQDNPQLGELPDFSLISDMRAVNMANTGINTWPTGLFDQPLLTDIDLSNNQITTLPDFVTAPAADRLAHSVQVNSGTRVFNNPLSDATRVRLEAYRVRLENAGTPLRGAFNLLTSSAPDVRLPEPVVRPGALHPAWLVGLTAEQVSIRTAQWNMLREQHGSDGFFNIINSRTDHPDFRRQVWEVIDVITENNPQSRVLRRELFARACEAGCTDLAAATFTDLQILAISHKARIQAKLELNGAQLVDLSKGLFRLKQVDDIAAADLESSRAIVNDPATSTEQRNHHRNRIRDPHEMTMAYRFGLKDRLQLPFQPEALTFIGMAKVTPTMLDAAYRKVVALDGSPEVVEALVSMDFWQDYITHKYQSQFEDSRQPFQDQQAILDAQKSQGKLKESEYKTQTDDLQAQHAIAEATLIQVLTRQELQPGPTIEERPASDTSGNQATSEAG</sequence>
<keyword evidence="6" id="KW-0964">Secreted</keyword>
<dbReference type="RefSeq" id="WP_064675626.1">
    <property type="nucleotide sequence ID" value="NZ_CP014870.1"/>
</dbReference>
<dbReference type="EMBL" id="CP014870">
    <property type="protein sequence ID" value="ANJ54014.1"/>
    <property type="molecule type" value="Genomic_DNA"/>
</dbReference>
<keyword evidence="4" id="KW-0677">Repeat</keyword>
<dbReference type="PANTHER" id="PTHR48051:SF54">
    <property type="entry name" value="LEUCINE-RICH REPEAT-CONTAINING PROTEIN"/>
    <property type="match status" value="1"/>
</dbReference>
<dbReference type="OrthoDB" id="1467561at2"/>
<name>A0A191YMK5_9PSED</name>
<reference evidence="9 10" key="1">
    <citation type="journal article" date="2018" name="Syst. Appl. Microbiol.">
        <title>Pseudomonas silesiensis sp. nov. strain A3T isolated from a biological pesticide sewage treatment plant and analysis of the complete genome sequence.</title>
        <authorList>
            <person name="Kaminski M.A."/>
            <person name="Furmanczyk E.M."/>
            <person name="Sobczak A."/>
            <person name="Dziembowski A."/>
            <person name="Lipinski L."/>
        </authorList>
    </citation>
    <scope>NUCLEOTIDE SEQUENCE [LARGE SCALE GENOMIC DNA]</scope>
    <source>
        <strain evidence="9 10">A3</strain>
    </source>
</reference>
<dbReference type="InterPro" id="IPR029487">
    <property type="entry name" value="NEL_dom"/>
</dbReference>
<comment type="PTM">
    <text evidence="6">Ubiquitinated in the presence of host E1 ubiquitin-activating enzyme, E2 ubiquitin-conjugating enzyme and ubiquitin.</text>
</comment>
<comment type="catalytic activity">
    <reaction evidence="1">
        <text>S-ubiquitinyl-[E2 ubiquitin-conjugating enzyme]-L-cysteine + [acceptor protein]-L-lysine = [E2 ubiquitin-conjugating enzyme]-L-cysteine + N(6)-ubiquitinyl-[acceptor protein]-L-lysine.</text>
        <dbReference type="EC" id="2.3.2.27"/>
    </reaction>
</comment>
<dbReference type="Gene3D" id="3.80.10.10">
    <property type="entry name" value="Ribonuclease Inhibitor"/>
    <property type="match status" value="3"/>
</dbReference>
<keyword evidence="6" id="KW-0808">Transferase</keyword>
<dbReference type="Gene3D" id="1.20.58.360">
    <property type="entry name" value="Shigella T3SS effector IpaH defines"/>
    <property type="match status" value="1"/>
</dbReference>
<dbReference type="InterPro" id="IPR003591">
    <property type="entry name" value="Leu-rich_rpt_typical-subtyp"/>
</dbReference>
<dbReference type="SMART" id="SM00364">
    <property type="entry name" value="LRR_BAC"/>
    <property type="match status" value="6"/>
</dbReference>
<dbReference type="PROSITE" id="PS51450">
    <property type="entry name" value="LRR"/>
    <property type="match status" value="2"/>
</dbReference>
<dbReference type="Pfam" id="PF00560">
    <property type="entry name" value="LRR_1"/>
    <property type="match status" value="1"/>
</dbReference>
<dbReference type="PROSITE" id="PS52053">
    <property type="entry name" value="NEL"/>
    <property type="match status" value="1"/>
</dbReference>
<evidence type="ECO:0000256" key="6">
    <source>
        <dbReference type="PROSITE-ProRule" id="PRU01398"/>
    </source>
</evidence>
<feature type="region of interest" description="Disordered" evidence="7">
    <location>
        <begin position="1205"/>
        <end position="1232"/>
    </location>
</feature>
<evidence type="ECO:0000256" key="4">
    <source>
        <dbReference type="ARBA" id="ARBA00022737"/>
    </source>
</evidence>
<dbReference type="SUPFAM" id="SSF52058">
    <property type="entry name" value="L domain-like"/>
    <property type="match status" value="2"/>
</dbReference>
<evidence type="ECO:0000256" key="7">
    <source>
        <dbReference type="SAM" id="MobiDB-lite"/>
    </source>
</evidence>
<evidence type="ECO:0000256" key="5">
    <source>
        <dbReference type="ARBA" id="ARBA00023026"/>
    </source>
</evidence>
<dbReference type="InterPro" id="IPR032675">
    <property type="entry name" value="LRR_dom_sf"/>
</dbReference>
<organism evidence="9 10">
    <name type="scientific">Pseudomonas silesiensis</name>
    <dbReference type="NCBI Taxonomy" id="1853130"/>
    <lineage>
        <taxon>Bacteria</taxon>
        <taxon>Pseudomonadati</taxon>
        <taxon>Pseudomonadota</taxon>
        <taxon>Gammaproteobacteria</taxon>
        <taxon>Pseudomonadales</taxon>
        <taxon>Pseudomonadaceae</taxon>
        <taxon>Pseudomonas</taxon>
    </lineage>
</organism>
<dbReference type="GO" id="GO:0005737">
    <property type="term" value="C:cytoplasm"/>
    <property type="evidence" value="ECO:0007669"/>
    <property type="project" value="TreeGrafter"/>
</dbReference>
<evidence type="ECO:0000313" key="9">
    <source>
        <dbReference type="EMBL" id="ANJ54014.1"/>
    </source>
</evidence>
<keyword evidence="3" id="KW-0433">Leucine-rich repeat</keyword>
<comment type="similarity">
    <text evidence="6">Belongs to the LRR-containing bacterial E3 ligase family.</text>
</comment>
<evidence type="ECO:0000256" key="3">
    <source>
        <dbReference type="ARBA" id="ARBA00022614"/>
    </source>
</evidence>
<feature type="active site" description="Glycyl thioester intermediate" evidence="6">
    <location>
        <position position="997"/>
    </location>
</feature>
<dbReference type="GO" id="GO:0005576">
    <property type="term" value="C:extracellular region"/>
    <property type="evidence" value="ECO:0007669"/>
    <property type="project" value="UniProtKB-UniRule"/>
</dbReference>
<dbReference type="GO" id="GO:0016567">
    <property type="term" value="P:protein ubiquitination"/>
    <property type="evidence" value="ECO:0007669"/>
    <property type="project" value="InterPro"/>
</dbReference>
<keyword evidence="6" id="KW-0833">Ubl conjugation pathway</keyword>
<feature type="domain" description="NEL" evidence="8">
    <location>
        <begin position="914"/>
        <end position="1223"/>
    </location>
</feature>
<keyword evidence="6" id="KW-0832">Ubl conjugation</keyword>
<gene>
    <name evidence="9" type="ORF">PMA3_02150</name>
</gene>
<dbReference type="STRING" id="1853130.PMA3_02150"/>
<dbReference type="Pfam" id="PF14496">
    <property type="entry name" value="NEL"/>
    <property type="match status" value="1"/>
</dbReference>
<dbReference type="AlphaFoldDB" id="A0A191YMK5"/>
<dbReference type="EC" id="2.3.2.27" evidence="2"/>
<dbReference type="GO" id="GO:0061630">
    <property type="term" value="F:ubiquitin protein ligase activity"/>
    <property type="evidence" value="ECO:0007669"/>
    <property type="project" value="UniProtKB-EC"/>
</dbReference>
<keyword evidence="10" id="KW-1185">Reference proteome</keyword>
<dbReference type="Proteomes" id="UP000078354">
    <property type="component" value="Chromosome"/>
</dbReference>
<evidence type="ECO:0000259" key="8">
    <source>
        <dbReference type="PROSITE" id="PS52053"/>
    </source>
</evidence>
<feature type="compositionally biased region" description="Polar residues" evidence="7">
    <location>
        <begin position="1220"/>
        <end position="1232"/>
    </location>
</feature>
<protein>
    <recommendedName>
        <fullName evidence="2">RING-type E3 ubiquitin transferase</fullName>
        <ecNumber evidence="2">2.3.2.27</ecNumber>
    </recommendedName>
</protein>